<dbReference type="Pfam" id="PF06030">
    <property type="entry name" value="WxLIP_PGBD"/>
    <property type="match status" value="1"/>
</dbReference>
<name>A0A9Q9D696_9LACT</name>
<dbReference type="InterPro" id="IPR010317">
    <property type="entry name" value="WxLIP_PGBD"/>
</dbReference>
<proteinExistence type="predicted"/>
<feature type="domain" description="WxL Interacting Protein peptidoglycan binding" evidence="2">
    <location>
        <begin position="36"/>
        <end position="164"/>
    </location>
</feature>
<gene>
    <name evidence="3" type="ORF">LMK00_07890</name>
</gene>
<keyword evidence="1" id="KW-0472">Membrane</keyword>
<evidence type="ECO:0000256" key="1">
    <source>
        <dbReference type="SAM" id="Phobius"/>
    </source>
</evidence>
<dbReference type="Proteomes" id="UP001056730">
    <property type="component" value="Chromosome"/>
</dbReference>
<evidence type="ECO:0000313" key="3">
    <source>
        <dbReference type="EMBL" id="USJ19747.1"/>
    </source>
</evidence>
<dbReference type="RefSeq" id="WP_252175202.1">
    <property type="nucleotide sequence ID" value="NZ_CP086395.1"/>
</dbReference>
<dbReference type="EMBL" id="CP086395">
    <property type="protein sequence ID" value="USJ19747.1"/>
    <property type="molecule type" value="Genomic_DNA"/>
</dbReference>
<organism evidence="3 4">
    <name type="scientific">Lactococcus formosensis</name>
    <dbReference type="NCBI Taxonomy" id="1281486"/>
    <lineage>
        <taxon>Bacteria</taxon>
        <taxon>Bacillati</taxon>
        <taxon>Bacillota</taxon>
        <taxon>Bacilli</taxon>
        <taxon>Lactobacillales</taxon>
        <taxon>Streptococcaceae</taxon>
        <taxon>Lactococcus</taxon>
    </lineage>
</organism>
<protein>
    <submittedName>
        <fullName evidence="3">DUF916 domain-containing protein</fullName>
    </submittedName>
</protein>
<dbReference type="KEGG" id="lfo:LMK00_07890"/>
<reference evidence="3" key="1">
    <citation type="journal article" date="2022" name="Front. Microbiol.">
        <title>Feed Insects as a Reservoir of Granadaene-Producing Lactococci.</title>
        <authorList>
            <person name="Neuzil-Bunesova V."/>
            <person name="Ramirez Garcia A."/>
            <person name="Modrackova N."/>
            <person name="Makovska M."/>
            <person name="Sabolova M."/>
            <person name="Sproer C."/>
            <person name="Bunk B."/>
            <person name="Blom J."/>
            <person name="Schwab C."/>
        </authorList>
    </citation>
    <scope>NUCLEOTIDE SEQUENCE</scope>
    <source>
        <strain evidence="3">I4/6O</strain>
    </source>
</reference>
<accession>A0A9Q9D696</accession>
<dbReference type="AlphaFoldDB" id="A0A9Q9D696"/>
<evidence type="ECO:0000313" key="4">
    <source>
        <dbReference type="Proteomes" id="UP001056730"/>
    </source>
</evidence>
<keyword evidence="1" id="KW-1133">Transmembrane helix</keyword>
<feature type="transmembrane region" description="Helical" evidence="1">
    <location>
        <begin position="313"/>
        <end position="334"/>
    </location>
</feature>
<keyword evidence="1" id="KW-0812">Transmembrane</keyword>
<evidence type="ECO:0000259" key="2">
    <source>
        <dbReference type="Pfam" id="PF06030"/>
    </source>
</evidence>
<sequence>MQKKIITHSLLFFVIFLCVITSGKNVLSQDIGGADFSARPILEKHQTNDKTGYWWLDVQPGEEINLEIQINNGKQKNTFDITSNQAVTNPNFVIDYGLKKEEAHKYLSGTKLFDFYNNVFIGDNKNPGSKTIVLQAGESKKVPIKIKIPDSWKNNISIGGINVTRRATEEEKGQSLVNIYSSAFALILQSGRQDNSFSVSLSAADLKTDEQSIRLQNSKDTLQEKTKLQATIKDQKGILYSSLDYSSGTIVPYAKIDLPLNVKKELEKGNEYELSIKATKGDKTLKETYLLKVDDKGKVQVTSELTPQKNKSFPLIMLILAALAIGGAGIIIYVKKKRKGKNERENEKPHPNILDD</sequence>